<dbReference type="GO" id="GO:0006508">
    <property type="term" value="P:proteolysis"/>
    <property type="evidence" value="ECO:0007669"/>
    <property type="project" value="UniProtKB-KW"/>
</dbReference>
<evidence type="ECO:0000256" key="5">
    <source>
        <dbReference type="ARBA" id="ARBA00022741"/>
    </source>
</evidence>
<dbReference type="InterPro" id="IPR009003">
    <property type="entry name" value="Peptidase_S1_PA"/>
</dbReference>
<dbReference type="PRINTS" id="PR00918">
    <property type="entry name" value="CALICVIRUSNS"/>
</dbReference>
<dbReference type="InterPro" id="IPR000605">
    <property type="entry name" value="Helicase_SF3_ssDNA/RNA_vir"/>
</dbReference>
<dbReference type="InterPro" id="IPR043502">
    <property type="entry name" value="DNA/RNA_pol_sf"/>
</dbReference>
<dbReference type="Gene3D" id="3.30.70.270">
    <property type="match status" value="1"/>
</dbReference>
<dbReference type="InterPro" id="IPR007094">
    <property type="entry name" value="RNA-dir_pol_PSvirus"/>
</dbReference>
<evidence type="ECO:0000256" key="1">
    <source>
        <dbReference type="ARBA" id="ARBA00022484"/>
    </source>
</evidence>
<dbReference type="Gene3D" id="2.40.10.10">
    <property type="entry name" value="Trypsin-like serine proteases"/>
    <property type="match status" value="1"/>
</dbReference>
<evidence type="ECO:0000259" key="11">
    <source>
        <dbReference type="PROSITE" id="PS51218"/>
    </source>
</evidence>
<dbReference type="SUPFAM" id="SSF50494">
    <property type="entry name" value="Trypsin-like serine proteases"/>
    <property type="match status" value="1"/>
</dbReference>
<keyword evidence="2" id="KW-0645">Protease</keyword>
<evidence type="ECO:0000256" key="8">
    <source>
        <dbReference type="ARBA" id="ARBA00022840"/>
    </source>
</evidence>
<feature type="domain" description="Peptidase C3" evidence="12">
    <location>
        <begin position="984"/>
        <end position="1215"/>
    </location>
</feature>
<dbReference type="GO" id="GO:0003724">
    <property type="term" value="F:RNA helicase activity"/>
    <property type="evidence" value="ECO:0007669"/>
    <property type="project" value="InterPro"/>
</dbReference>
<dbReference type="SUPFAM" id="SSF52540">
    <property type="entry name" value="P-loop containing nucleoside triphosphate hydrolases"/>
    <property type="match status" value="1"/>
</dbReference>
<keyword evidence="9" id="KW-0693">Viral RNA replication</keyword>
<dbReference type="GO" id="GO:0003968">
    <property type="term" value="F:RNA-directed RNA polymerase activity"/>
    <property type="evidence" value="ECO:0007669"/>
    <property type="project" value="UniProtKB-KW"/>
</dbReference>
<keyword evidence="7" id="KW-0788">Thiol protease</keyword>
<dbReference type="InterPro" id="IPR014759">
    <property type="entry name" value="Helicase_SF3_ssRNA_vir"/>
</dbReference>
<keyword evidence="8" id="KW-0067">ATP-binding</keyword>
<evidence type="ECO:0000256" key="3">
    <source>
        <dbReference type="ARBA" id="ARBA00022679"/>
    </source>
</evidence>
<organism evidence="13">
    <name type="scientific">Crocidura shantungensis dicistrovirus 1</name>
    <dbReference type="NCBI Taxonomy" id="3139513"/>
    <lineage>
        <taxon>Viruses</taxon>
        <taxon>Riboviria</taxon>
        <taxon>Orthornavirae</taxon>
        <taxon>Pisuviricota</taxon>
        <taxon>Pisoniviricetes</taxon>
        <taxon>Picornavirales</taxon>
        <taxon>Dicistroviridae</taxon>
    </lineage>
</organism>
<reference evidence="13" key="2">
    <citation type="submission" date="2024-01" db="EMBL/GenBank/DDBJ databases">
        <authorList>
            <person name="Zhang X.-A."/>
            <person name="Zhang J.-T."/>
            <person name="Hu Z.-Y."/>
            <person name="Liu W."/>
        </authorList>
    </citation>
    <scope>NUCLEOTIDE SEQUENCE</scope>
    <source>
        <strain evidence="13">Dicis_4</strain>
    </source>
</reference>
<proteinExistence type="predicted"/>
<evidence type="ECO:0000256" key="7">
    <source>
        <dbReference type="ARBA" id="ARBA00022807"/>
    </source>
</evidence>
<feature type="domain" description="SF3 helicase" evidence="11">
    <location>
        <begin position="519"/>
        <end position="710"/>
    </location>
</feature>
<dbReference type="GO" id="GO:0039694">
    <property type="term" value="P:viral RNA genome replication"/>
    <property type="evidence" value="ECO:0007669"/>
    <property type="project" value="InterPro"/>
</dbReference>
<dbReference type="SUPFAM" id="SSF56672">
    <property type="entry name" value="DNA/RNA polymerases"/>
    <property type="match status" value="1"/>
</dbReference>
<evidence type="ECO:0000256" key="9">
    <source>
        <dbReference type="ARBA" id="ARBA00022953"/>
    </source>
</evidence>
<dbReference type="InterPro" id="IPR044067">
    <property type="entry name" value="PCV_3C_PRO"/>
</dbReference>
<keyword evidence="1" id="KW-0696">RNA-directed RNA polymerase</keyword>
<feature type="domain" description="RdRp catalytic" evidence="10">
    <location>
        <begin position="1498"/>
        <end position="1633"/>
    </location>
</feature>
<dbReference type="InterPro" id="IPR001205">
    <property type="entry name" value="RNA-dir_pol_C"/>
</dbReference>
<dbReference type="InterPro" id="IPR004004">
    <property type="entry name" value="Helic/Pol/Pept_Calicivir-typ"/>
</dbReference>
<dbReference type="PROSITE" id="PS51218">
    <property type="entry name" value="SF3_HELICASE_2"/>
    <property type="match status" value="1"/>
</dbReference>
<accession>A0AB38ZJZ0</accession>
<dbReference type="EMBL" id="PP272623">
    <property type="protein sequence ID" value="WZI33337.1"/>
    <property type="molecule type" value="Genomic_RNA"/>
</dbReference>
<dbReference type="GO" id="GO:0004197">
    <property type="term" value="F:cysteine-type endopeptidase activity"/>
    <property type="evidence" value="ECO:0007669"/>
    <property type="project" value="InterPro"/>
</dbReference>
<sequence length="1769" mass="201264">MDNLCFNLSADTFGMTLANSYGSHANAFYTYRCIDEMIFSDLYCPYIFEVNNRRKLDLMSPLKRWFDIYSPCQVSHGRSINQAFALHVPQRSMNANPFIDGYPELEVFHQTFFERFNLECNSFNLDLEEKMEYSFLIGLSSEDQEYYLSMILDDNFDNYNLSRLILDLQESRTMPVLLWDGKWVWQQPHLALSNFMDQFSCYDLKFKNRLFTFMERQSRKYLFPHDSTVCLCSDGFIYEEKAHYVAMTPHHNLTLESGENAIVSFVLKYKTEIESLCSLQVQAWNDVNVRISNTDVDLLLERVMSSFNSVLKGVQNALYDCFVYFIKIVVLLLLVKAALKLCEGCSMNSLLRLFGTFCVGAATISYVSRCMKPQLVCQAGDNESLSTFFSLITLEKIFKFRFPLNVKQSKDFVWFVSQAPRFKQGSDFIIDSLKEIYSFCEDFFRTRVLGMPSLSSESPAAKWLGEVDVIVKKYKGQRLRLDSASFDKMYSLWKQGSDFLCNSLYKEDFARINKYMNLIFNLMEKVPRSVRNGHLGSLRPPPATILLSGATGVGKSTVTFPLAVEIASRIMALEGDLSEVSDEDIVKSIYARSSEQEFWDGYDNQLITVYDDFMQRYDSAQAPNLELFEVIRASNAFPYPLHMAKLEDKEDTYFSSSVLIATTNLKPEVISQKIHSLNYPGALLRRFDAVIQVDLVSEEEKPTPGMAFNKNLYVFTKYKFVYDKSDDCIITKEKVSYDDIVEMCVASHFKSKATCKSVHENMTDIVKSIRSEMLPTPRPRTSLATQGWLGWNWDHADSDSEEDEPTISYATATEEVEIASEALEMVVEGSDIESLQSHWKKKWDLLVSDYPIIPHLGMVALGVAALSVSFLIYRLFRSDTKEQVVTGGSQYNLPPIVVESNEKQSVAPVVRVENVISKTESNESQSKVPTMKLESQTPRTVLEAAGICMENSVDKVNIQGGTVSIKEHVDAVEANLRTEGVADQNAAEVLSNLVCRNLYALYVEREDSTVRLGHIIMLRERIGMIPQHFLYFLASELKRSARSKIVMRSVFLRNNSYSFFISDFLNFKCYVPPNEEGDKLVDTCLIEMLPINNHPNILSHFVSKNEVGQLTRSDVCLPIIQIPTSEKYEPFATMCVGTGNCALARSGSVSSAKQDGKIFFFRQSWKYRLQTQPGACGAPCVLVGQKQGSGRICGMHVMGDNDGYGYSTNITREMIEEWILKLKPTFVLSEEKAKALQAGVAFDMPFPGHFVPLGKAPVRVTSASKTQLKHSLLYGEISAVLKKPCWLGPGIFEGQPWDPRIYRLEKFGSDRVTVPIETLTLIVDRFVHRVKCIESRDNVNLANFKSRYTFEEACQGIDGEASFNSIKRSTSCGYPWSARFKKGKSEVFGREGPFSFDSPQALEVRSAVDAAERNAEHGVCGLHVFVDTLKDERKPIEKAHKTRMFSASPVDYLILCRMYFQGGVTRLVKTRISNNVAVGVNVYSCEWTVLAQHLLKNKKFVAGDFEGFDASQEREILRAAAEIIVRLCDDERLPEEVRKLHRKVRLVLLESLLESVHYSFDCLYAWSKALPSGHFLTAIINSLFVNIVLCLAFINTCSLSVSESIKTFFDEFSLITYGDDHVIGVPDAHVDRFNQQTLPELLRPIGMKYTMEEKDRVVDAPFRRIDEVSFIKRKFSYNATMDRWFAPLDMESILDCLNWQKSGTDGPLNISVNVEWALRELSLHPESQWEHYFPLIRAACERHGVEVAYLNRLSAFEAVLSSEERLYDS</sequence>
<dbReference type="GO" id="GO:0006351">
    <property type="term" value="P:DNA-templated transcription"/>
    <property type="evidence" value="ECO:0007669"/>
    <property type="project" value="InterPro"/>
</dbReference>
<reference evidence="13" key="1">
    <citation type="journal article" date="2024" name="NPJ Biofilms Microbiomes">
        <title>Decoding the RNA viromes in shrew lungs along the eastern coast of China.</title>
        <authorList>
            <person name="Zhang J.T."/>
            <person name="Hu Z.Y."/>
            <person name="Tang F."/>
            <person name="Liu Y.T."/>
            <person name="Tan W.L."/>
            <person name="Ma X.F."/>
            <person name="Zhang Y.F."/>
            <person name="Si G.Q."/>
            <person name="Zhang L."/>
            <person name="Zhang M.Q."/>
            <person name="Peng C."/>
            <person name="Fu B.K."/>
            <person name="Fang L.Q."/>
            <person name="Zhang X.A."/>
            <person name="Liu W."/>
        </authorList>
    </citation>
    <scope>NUCLEOTIDE SEQUENCE</scope>
    <source>
        <strain evidence="13">Dicis_4</strain>
    </source>
</reference>
<dbReference type="InterPro" id="IPR027417">
    <property type="entry name" value="P-loop_NTPase"/>
</dbReference>
<dbReference type="PROSITE" id="PS50507">
    <property type="entry name" value="RDRP_SSRNA_POS"/>
    <property type="match status" value="1"/>
</dbReference>
<dbReference type="CDD" id="cd23194">
    <property type="entry name" value="Dicistroviridae_RdRp"/>
    <property type="match status" value="1"/>
</dbReference>
<evidence type="ECO:0000256" key="4">
    <source>
        <dbReference type="ARBA" id="ARBA00022695"/>
    </source>
</evidence>
<name>A0AB38ZJZ0_9VIRU</name>
<keyword evidence="6" id="KW-0378">Hydrolase</keyword>
<dbReference type="InterPro" id="IPR043504">
    <property type="entry name" value="Peptidase_S1_PA_chymotrypsin"/>
</dbReference>
<keyword evidence="3" id="KW-0808">Transferase</keyword>
<dbReference type="Pfam" id="PF00910">
    <property type="entry name" value="RNA_helicase"/>
    <property type="match status" value="1"/>
</dbReference>
<evidence type="ECO:0000259" key="10">
    <source>
        <dbReference type="PROSITE" id="PS50507"/>
    </source>
</evidence>
<dbReference type="InterPro" id="IPR043128">
    <property type="entry name" value="Rev_trsase/Diguanyl_cyclase"/>
</dbReference>
<dbReference type="Gene3D" id="1.20.960.20">
    <property type="match status" value="1"/>
</dbReference>
<dbReference type="GO" id="GO:0003723">
    <property type="term" value="F:RNA binding"/>
    <property type="evidence" value="ECO:0007669"/>
    <property type="project" value="InterPro"/>
</dbReference>
<dbReference type="PROSITE" id="PS51874">
    <property type="entry name" value="PCV_3C_PRO"/>
    <property type="match status" value="1"/>
</dbReference>
<keyword evidence="5" id="KW-0547">Nucleotide-binding</keyword>
<protein>
    <submittedName>
        <fullName evidence="13">Non-structural polyprotein</fullName>
    </submittedName>
</protein>
<keyword evidence="4" id="KW-0548">Nucleotidyltransferase</keyword>
<evidence type="ECO:0000256" key="6">
    <source>
        <dbReference type="ARBA" id="ARBA00022801"/>
    </source>
</evidence>
<evidence type="ECO:0000259" key="12">
    <source>
        <dbReference type="PROSITE" id="PS51874"/>
    </source>
</evidence>
<dbReference type="Pfam" id="PF00680">
    <property type="entry name" value="RdRP_1"/>
    <property type="match status" value="1"/>
</dbReference>
<evidence type="ECO:0000256" key="2">
    <source>
        <dbReference type="ARBA" id="ARBA00022670"/>
    </source>
</evidence>
<evidence type="ECO:0000313" key="13">
    <source>
        <dbReference type="EMBL" id="WZI33337.1"/>
    </source>
</evidence>
<dbReference type="GO" id="GO:0005524">
    <property type="term" value="F:ATP binding"/>
    <property type="evidence" value="ECO:0007669"/>
    <property type="project" value="UniProtKB-KW"/>
</dbReference>